<dbReference type="PANTHER" id="PTHR43550:SF3">
    <property type="entry name" value="3-KETODIHYDROSPHINGOSINE REDUCTASE"/>
    <property type="match status" value="1"/>
</dbReference>
<name>A0A9Q0MXI5_9DIPT</name>
<dbReference type="OrthoDB" id="37659at2759"/>
<evidence type="ECO:0000313" key="1">
    <source>
        <dbReference type="EMBL" id="KAJ6639847.1"/>
    </source>
</evidence>
<proteinExistence type="predicted"/>
<protein>
    <submittedName>
        <fullName evidence="1">3-ketodihydrosphingosine reductase</fullName>
    </submittedName>
</protein>
<reference evidence="1" key="1">
    <citation type="submission" date="2022-07" db="EMBL/GenBank/DDBJ databases">
        <authorList>
            <person name="Trinca V."/>
            <person name="Uliana J.V.C."/>
            <person name="Torres T.T."/>
            <person name="Ward R.J."/>
            <person name="Monesi N."/>
        </authorList>
    </citation>
    <scope>NUCLEOTIDE SEQUENCE</scope>
    <source>
        <strain evidence="1">HSMRA1968</strain>
        <tissue evidence="1">Whole embryos</tissue>
    </source>
</reference>
<dbReference type="Proteomes" id="UP001151699">
    <property type="component" value="Chromosome X"/>
</dbReference>
<feature type="non-terminal residue" evidence="1">
    <location>
        <position position="121"/>
    </location>
</feature>
<dbReference type="GO" id="GO:0005789">
    <property type="term" value="C:endoplasmic reticulum membrane"/>
    <property type="evidence" value="ECO:0007669"/>
    <property type="project" value="TreeGrafter"/>
</dbReference>
<dbReference type="EMBL" id="WJQU01000003">
    <property type="protein sequence ID" value="KAJ6639847.1"/>
    <property type="molecule type" value="Genomic_DNA"/>
</dbReference>
<dbReference type="PANTHER" id="PTHR43550">
    <property type="entry name" value="3-KETODIHYDROSPHINGOSINE REDUCTASE"/>
    <property type="match status" value="1"/>
</dbReference>
<keyword evidence="2" id="KW-1185">Reference proteome</keyword>
<accession>A0A9Q0MXI5</accession>
<sequence length="121" mass="13375">IPEFENEIKFKPQETTIISASAGLSNPADVADQLVCDSLSGNFMSIYGYESWILAFICSGMAPWGGFLFTLLQSLVVGPLRFVVYGFRQHCEAVVKSCERKRRLGPGPSKTDVLRIESQLV</sequence>
<feature type="non-terminal residue" evidence="1">
    <location>
        <position position="1"/>
    </location>
</feature>
<evidence type="ECO:0000313" key="2">
    <source>
        <dbReference type="Proteomes" id="UP001151699"/>
    </source>
</evidence>
<gene>
    <name evidence="1" type="primary">KDSR_1</name>
    <name evidence="1" type="ORF">Bhyg_12594</name>
</gene>
<dbReference type="GO" id="GO:0030148">
    <property type="term" value="P:sphingolipid biosynthetic process"/>
    <property type="evidence" value="ECO:0007669"/>
    <property type="project" value="TreeGrafter"/>
</dbReference>
<organism evidence="1 2">
    <name type="scientific">Pseudolycoriella hygida</name>
    <dbReference type="NCBI Taxonomy" id="35572"/>
    <lineage>
        <taxon>Eukaryota</taxon>
        <taxon>Metazoa</taxon>
        <taxon>Ecdysozoa</taxon>
        <taxon>Arthropoda</taxon>
        <taxon>Hexapoda</taxon>
        <taxon>Insecta</taxon>
        <taxon>Pterygota</taxon>
        <taxon>Neoptera</taxon>
        <taxon>Endopterygota</taxon>
        <taxon>Diptera</taxon>
        <taxon>Nematocera</taxon>
        <taxon>Sciaroidea</taxon>
        <taxon>Sciaridae</taxon>
        <taxon>Pseudolycoriella</taxon>
    </lineage>
</organism>
<dbReference type="GO" id="GO:0047560">
    <property type="term" value="F:3-dehydrosphinganine reductase activity"/>
    <property type="evidence" value="ECO:0007669"/>
    <property type="project" value="TreeGrafter"/>
</dbReference>
<dbReference type="GO" id="GO:0006666">
    <property type="term" value="P:3-keto-sphinganine metabolic process"/>
    <property type="evidence" value="ECO:0007669"/>
    <property type="project" value="TreeGrafter"/>
</dbReference>
<comment type="caution">
    <text evidence="1">The sequence shown here is derived from an EMBL/GenBank/DDBJ whole genome shotgun (WGS) entry which is preliminary data.</text>
</comment>
<dbReference type="AlphaFoldDB" id="A0A9Q0MXI5"/>